<gene>
    <name evidence="2" type="ORF">ETSY2_34120</name>
</gene>
<keyword evidence="3" id="KW-1185">Reference proteome</keyword>
<evidence type="ECO:0000313" key="3">
    <source>
        <dbReference type="Proteomes" id="UP000019140"/>
    </source>
</evidence>
<dbReference type="SUPFAM" id="SSF48695">
    <property type="entry name" value="Multiheme cytochromes"/>
    <property type="match status" value="1"/>
</dbReference>
<reference evidence="2 3" key="1">
    <citation type="journal article" date="2014" name="Nature">
        <title>An environmental bacterial taxon with a large and distinct metabolic repertoire.</title>
        <authorList>
            <person name="Wilson M.C."/>
            <person name="Mori T."/>
            <person name="Ruckert C."/>
            <person name="Uria A.R."/>
            <person name="Helf M.J."/>
            <person name="Takada K."/>
            <person name="Gernert C."/>
            <person name="Steffens U.A."/>
            <person name="Heycke N."/>
            <person name="Schmitt S."/>
            <person name="Rinke C."/>
            <person name="Helfrich E.J."/>
            <person name="Brachmann A.O."/>
            <person name="Gurgui C."/>
            <person name="Wakimoto T."/>
            <person name="Kracht M."/>
            <person name="Crusemann M."/>
            <person name="Hentschel U."/>
            <person name="Abe I."/>
            <person name="Matsunaga S."/>
            <person name="Kalinowski J."/>
            <person name="Takeyama H."/>
            <person name="Piel J."/>
        </authorList>
    </citation>
    <scope>NUCLEOTIDE SEQUENCE [LARGE SCALE GENOMIC DNA]</scope>
    <source>
        <strain evidence="3">TSY2</strain>
    </source>
</reference>
<dbReference type="HOGENOM" id="CLU_1432153_0_0_7"/>
<dbReference type="AlphaFoldDB" id="W4LYV2"/>
<organism evidence="2 3">
    <name type="scientific">Candidatus Entotheonella gemina</name>
    <dbReference type="NCBI Taxonomy" id="1429439"/>
    <lineage>
        <taxon>Bacteria</taxon>
        <taxon>Pseudomonadati</taxon>
        <taxon>Nitrospinota/Tectimicrobiota group</taxon>
        <taxon>Candidatus Tectimicrobiota</taxon>
        <taxon>Candidatus Entotheonellia</taxon>
        <taxon>Candidatus Entotheonellales</taxon>
        <taxon>Candidatus Entotheonellaceae</taxon>
        <taxon>Candidatus Entotheonella</taxon>
    </lineage>
</organism>
<evidence type="ECO:0000313" key="2">
    <source>
        <dbReference type="EMBL" id="ETX03115.1"/>
    </source>
</evidence>
<feature type="region of interest" description="Disordered" evidence="1">
    <location>
        <begin position="74"/>
        <end position="104"/>
    </location>
</feature>
<proteinExistence type="predicted"/>
<evidence type="ECO:0000256" key="1">
    <source>
        <dbReference type="SAM" id="MobiDB-lite"/>
    </source>
</evidence>
<name>W4LYV2_9BACT</name>
<dbReference type="EMBL" id="AZHX01001462">
    <property type="protein sequence ID" value="ETX03115.1"/>
    <property type="molecule type" value="Genomic_DNA"/>
</dbReference>
<dbReference type="Proteomes" id="UP000019140">
    <property type="component" value="Unassembled WGS sequence"/>
</dbReference>
<comment type="caution">
    <text evidence="2">The sequence shown here is derived from an EMBL/GenBank/DDBJ whole genome shotgun (WGS) entry which is preliminary data.</text>
</comment>
<dbReference type="Gene3D" id="3.90.10.10">
    <property type="entry name" value="Cytochrome C3"/>
    <property type="match status" value="1"/>
</dbReference>
<accession>W4LYV2</accession>
<protein>
    <submittedName>
        <fullName evidence="2">Uncharacterized protein</fullName>
    </submittedName>
</protein>
<dbReference type="InterPro" id="IPR036280">
    <property type="entry name" value="Multihaem_cyt_sf"/>
</dbReference>
<sequence length="189" mass="21378">MPFLMWDAKEACKGCRQCHHSLEINPARRGYECSEVNPTSAAVRERGPAWVPDPAMPVRWYAFAFFKHEPHRRAYPRRGESRQRRHSLAPEAQDDSHRPPEAESGWCKHCHDVMSSKTTESILIPGIETCRACHGAGGAANPAANGRRHTGEVRATCVTCHTYHPSPAQKRLIDDEMRVSKEQVMTPIW</sequence>